<feature type="domain" description="Methyltransferase small" evidence="3">
    <location>
        <begin position="52"/>
        <end position="156"/>
    </location>
</feature>
<name>A0A8J7UH23_9HYPH</name>
<dbReference type="GO" id="GO:0032259">
    <property type="term" value="P:methylation"/>
    <property type="evidence" value="ECO:0007669"/>
    <property type="project" value="UniProtKB-KW"/>
</dbReference>
<sequence>MPALPAKSSAIEPTVLPQEEWPPHTIDAFHRGAFHLAQPKDAGHRAGTDALMLAAAVPSGFGGTVADLGSGAGAAGLAVLARCPGASALFVERSAEMVAWATRTLALDANAAFRTRVRLVEGDVTHTGGARRLIGLDDNSVDFAILNPPFNAALDRSSPDPMRQEAHVLTPDLFAQWLRTAAAIVRPKGGLALIARPQSLPEILAALAGRFGGAQIVPVLPRPDLPATRIILRAVLGSRATLSLYPPLVVHGESGNGFSPRADAINNGRTSLFGD</sequence>
<evidence type="ECO:0000259" key="3">
    <source>
        <dbReference type="Pfam" id="PF05175"/>
    </source>
</evidence>
<dbReference type="EMBL" id="JAGIYY010000002">
    <property type="protein sequence ID" value="MBP0438754.1"/>
    <property type="molecule type" value="Genomic_DNA"/>
</dbReference>
<dbReference type="Pfam" id="PF05175">
    <property type="entry name" value="MTS"/>
    <property type="match status" value="1"/>
</dbReference>
<evidence type="ECO:0000256" key="1">
    <source>
        <dbReference type="ARBA" id="ARBA00022603"/>
    </source>
</evidence>
<dbReference type="InterPro" id="IPR050210">
    <property type="entry name" value="tRNA_Adenine-N(6)_MTase"/>
</dbReference>
<dbReference type="SUPFAM" id="SSF53335">
    <property type="entry name" value="S-adenosyl-L-methionine-dependent methyltransferases"/>
    <property type="match status" value="1"/>
</dbReference>
<dbReference type="GO" id="GO:0008170">
    <property type="term" value="F:N-methyltransferase activity"/>
    <property type="evidence" value="ECO:0007669"/>
    <property type="project" value="UniProtKB-ARBA"/>
</dbReference>
<keyword evidence="1 4" id="KW-0489">Methyltransferase</keyword>
<dbReference type="InterPro" id="IPR002052">
    <property type="entry name" value="DNA_methylase_N6_adenine_CS"/>
</dbReference>
<gene>
    <name evidence="4" type="ORF">J5Y06_08850</name>
</gene>
<dbReference type="InterPro" id="IPR029063">
    <property type="entry name" value="SAM-dependent_MTases_sf"/>
</dbReference>
<keyword evidence="1 4" id="KW-0808">Transferase</keyword>
<evidence type="ECO:0000313" key="5">
    <source>
        <dbReference type="Proteomes" id="UP000666240"/>
    </source>
</evidence>
<dbReference type="GO" id="GO:0008757">
    <property type="term" value="F:S-adenosylmethionine-dependent methyltransferase activity"/>
    <property type="evidence" value="ECO:0007669"/>
    <property type="project" value="UniProtKB-ARBA"/>
</dbReference>
<keyword evidence="2" id="KW-0949">S-adenosyl-L-methionine</keyword>
<protein>
    <submittedName>
        <fullName evidence="4">Methyltransferase</fullName>
    </submittedName>
</protein>
<reference evidence="4" key="1">
    <citation type="submission" date="2021-03" db="EMBL/GenBank/DDBJ databases">
        <title>Genome sequencing and assembly of Tianweitania sediminis.</title>
        <authorList>
            <person name="Chhetri G."/>
        </authorList>
    </citation>
    <scope>NUCLEOTIDE SEQUENCE</scope>
    <source>
        <strain evidence="4">Z8</strain>
    </source>
</reference>
<dbReference type="InterPro" id="IPR007848">
    <property type="entry name" value="Small_mtfrase_dom"/>
</dbReference>
<evidence type="ECO:0000313" key="4">
    <source>
        <dbReference type="EMBL" id="MBP0438754.1"/>
    </source>
</evidence>
<proteinExistence type="predicted"/>
<dbReference type="PANTHER" id="PTHR47739">
    <property type="entry name" value="TRNA1(VAL) (ADENINE(37)-N6)-METHYLTRANSFERASE"/>
    <property type="match status" value="1"/>
</dbReference>
<dbReference type="Gene3D" id="3.40.50.150">
    <property type="entry name" value="Vaccinia Virus protein VP39"/>
    <property type="match status" value="1"/>
</dbReference>
<dbReference type="GO" id="GO:0003676">
    <property type="term" value="F:nucleic acid binding"/>
    <property type="evidence" value="ECO:0007669"/>
    <property type="project" value="InterPro"/>
</dbReference>
<organism evidence="4 5">
    <name type="scientific">Tianweitania sediminis</name>
    <dbReference type="NCBI Taxonomy" id="1502156"/>
    <lineage>
        <taxon>Bacteria</taxon>
        <taxon>Pseudomonadati</taxon>
        <taxon>Pseudomonadota</taxon>
        <taxon>Alphaproteobacteria</taxon>
        <taxon>Hyphomicrobiales</taxon>
        <taxon>Phyllobacteriaceae</taxon>
        <taxon>Tianweitania</taxon>
    </lineage>
</organism>
<dbReference type="AlphaFoldDB" id="A0A8J7UH23"/>
<keyword evidence="5" id="KW-1185">Reference proteome</keyword>
<dbReference type="PANTHER" id="PTHR47739:SF1">
    <property type="entry name" value="TRNA1(VAL) (ADENINE(37)-N6)-METHYLTRANSFERASE"/>
    <property type="match status" value="1"/>
</dbReference>
<dbReference type="PROSITE" id="PS00092">
    <property type="entry name" value="N6_MTASE"/>
    <property type="match status" value="1"/>
</dbReference>
<evidence type="ECO:0000256" key="2">
    <source>
        <dbReference type="ARBA" id="ARBA00022691"/>
    </source>
</evidence>
<dbReference type="Proteomes" id="UP000666240">
    <property type="component" value="Unassembled WGS sequence"/>
</dbReference>
<comment type="caution">
    <text evidence="4">The sequence shown here is derived from an EMBL/GenBank/DDBJ whole genome shotgun (WGS) entry which is preliminary data.</text>
</comment>
<accession>A0A8J7UH23</accession>